<accession>A0AA91DP02</accession>
<evidence type="ECO:0000313" key="3">
    <source>
        <dbReference type="Proteomes" id="UP000077852"/>
    </source>
</evidence>
<dbReference type="AlphaFoldDB" id="A0AA91DP02"/>
<evidence type="ECO:0000313" key="2">
    <source>
        <dbReference type="EMBL" id="OAK63667.1"/>
    </source>
</evidence>
<gene>
    <name evidence="2" type="ORF">A3K87_16445</name>
</gene>
<evidence type="ECO:0000256" key="1">
    <source>
        <dbReference type="SAM" id="SignalP"/>
    </source>
</evidence>
<sequence>MTHRTAAKAMIVLAAALTASGAALAQATTDAPAAAPAPDFTGNVSLTTNYKFRGQDQDMIGKNDYAKTKGFKPAIQGGFDYAFGSSGFYVGNWNSSVNWQKGNSIESDIYGGYKFKAGPLDMDVGALTYIYPGNSAGNTTELYVGATYANETFGSFTAKYSHTVSKDYFGYAGNKAGSGLKGTNTGYLNLSYSKEIVPKVTLKAAVGYTNMSSDIRSLGYKSYVDYNVGASYDFGNGLSLTGSVQGANKKSSYLAVSNPGIDLGFGPIGQTTYSPNKARFILTLTKTL</sequence>
<feature type="chain" id="PRO_5041670395" evidence="1">
    <location>
        <begin position="26"/>
        <end position="288"/>
    </location>
</feature>
<name>A0AA91DP02_VARPD</name>
<dbReference type="InterPro" id="IPR010239">
    <property type="entry name" value="CHP02001"/>
</dbReference>
<keyword evidence="1" id="KW-0732">Signal</keyword>
<dbReference type="Proteomes" id="UP000077852">
    <property type="component" value="Unassembled WGS sequence"/>
</dbReference>
<organism evidence="2 3">
    <name type="scientific">Variovorax paradoxus</name>
    <dbReference type="NCBI Taxonomy" id="34073"/>
    <lineage>
        <taxon>Bacteria</taxon>
        <taxon>Pseudomonadati</taxon>
        <taxon>Pseudomonadota</taxon>
        <taxon>Betaproteobacteria</taxon>
        <taxon>Burkholderiales</taxon>
        <taxon>Comamonadaceae</taxon>
        <taxon>Variovorax</taxon>
    </lineage>
</organism>
<reference evidence="2 3" key="1">
    <citation type="submission" date="2016-03" db="EMBL/GenBank/DDBJ databases">
        <title>Genome sequence of Variovorax paradoxus KB5.</title>
        <authorList>
            <person name="Jeong H."/>
            <person name="Hong C.E."/>
            <person name="Jo S.H."/>
            <person name="Park J.M."/>
        </authorList>
    </citation>
    <scope>NUCLEOTIDE SEQUENCE [LARGE SCALE GENOMIC DNA]</scope>
    <source>
        <strain evidence="2 3">KB5</strain>
    </source>
</reference>
<dbReference type="Pfam" id="PF09694">
    <property type="entry name" value="Gcw_chp"/>
    <property type="match status" value="1"/>
</dbReference>
<feature type="signal peptide" evidence="1">
    <location>
        <begin position="1"/>
        <end position="25"/>
    </location>
</feature>
<dbReference type="NCBIfam" id="TIGR02001">
    <property type="entry name" value="gcw_chp"/>
    <property type="match status" value="1"/>
</dbReference>
<proteinExistence type="predicted"/>
<dbReference type="EMBL" id="LVHG01000044">
    <property type="protein sequence ID" value="OAK63667.1"/>
    <property type="molecule type" value="Genomic_DNA"/>
</dbReference>
<comment type="caution">
    <text evidence="2">The sequence shown here is derived from an EMBL/GenBank/DDBJ whole genome shotgun (WGS) entry which is preliminary data.</text>
</comment>
<dbReference type="RefSeq" id="WP_081268199.1">
    <property type="nucleotide sequence ID" value="NZ_LVHG01000044.1"/>
</dbReference>
<protein>
    <submittedName>
        <fullName evidence="2">Uncharacterized protein</fullName>
    </submittedName>
</protein>